<dbReference type="CDD" id="cd00063">
    <property type="entry name" value="FN3"/>
    <property type="match status" value="1"/>
</dbReference>
<protein>
    <submittedName>
        <fullName evidence="2">Fibronectin type III domain-containing protein</fullName>
    </submittedName>
</protein>
<gene>
    <name evidence="2" type="ORF">Q3M24_16340</name>
</gene>
<dbReference type="AlphaFoldDB" id="A0AAU8LSP9"/>
<evidence type="ECO:0000313" key="2">
    <source>
        <dbReference type="EMBL" id="XCN71861.1"/>
    </source>
</evidence>
<reference evidence="2" key="2">
    <citation type="submission" date="2024-06" db="EMBL/GenBank/DDBJ databases">
        <authorList>
            <person name="Plum-Jensen L.E."/>
            <person name="Schramm A."/>
            <person name="Marshall I.P.G."/>
        </authorList>
    </citation>
    <scope>NUCLEOTIDE SEQUENCE</scope>
    <source>
        <strain evidence="2">Rat1</strain>
    </source>
</reference>
<dbReference type="SUPFAM" id="SSF49265">
    <property type="entry name" value="Fibronectin type III"/>
    <property type="match status" value="1"/>
</dbReference>
<feature type="domain" description="Fibronectin type-III" evidence="1">
    <location>
        <begin position="113"/>
        <end position="201"/>
    </location>
</feature>
<dbReference type="Gene3D" id="2.60.40.10">
    <property type="entry name" value="Immunoglobulins"/>
    <property type="match status" value="1"/>
</dbReference>
<evidence type="ECO:0000259" key="1">
    <source>
        <dbReference type="PROSITE" id="PS50853"/>
    </source>
</evidence>
<reference evidence="2" key="1">
    <citation type="journal article" date="2024" name="Syst. Appl. Microbiol.">
        <title>First single-strain enrichments of Electrothrix cable bacteria, description of E. aestuarii sp. nov. and E. rattekaaiensis sp. nov., and proposal of a cable bacteria taxonomy following the rules of the SeqCode.</title>
        <authorList>
            <person name="Plum-Jensen L.E."/>
            <person name="Schramm A."/>
            <person name="Marshall I.P.G."/>
        </authorList>
    </citation>
    <scope>NUCLEOTIDE SEQUENCE</scope>
    <source>
        <strain evidence="2">Rat1</strain>
    </source>
</reference>
<dbReference type="InterPro" id="IPR013783">
    <property type="entry name" value="Ig-like_fold"/>
</dbReference>
<organism evidence="2">
    <name type="scientific">Candidatus Electrothrix aestuarii</name>
    <dbReference type="NCBI Taxonomy" id="3062594"/>
    <lineage>
        <taxon>Bacteria</taxon>
        <taxon>Pseudomonadati</taxon>
        <taxon>Thermodesulfobacteriota</taxon>
        <taxon>Desulfobulbia</taxon>
        <taxon>Desulfobulbales</taxon>
        <taxon>Desulfobulbaceae</taxon>
        <taxon>Candidatus Electrothrix</taxon>
    </lineage>
</organism>
<name>A0AAU8LSP9_9BACT</name>
<dbReference type="InterPro" id="IPR003961">
    <property type="entry name" value="FN3_dom"/>
</dbReference>
<dbReference type="EMBL" id="CP159373">
    <property type="protein sequence ID" value="XCN71861.1"/>
    <property type="molecule type" value="Genomic_DNA"/>
</dbReference>
<dbReference type="Pfam" id="PF00041">
    <property type="entry name" value="fn3"/>
    <property type="match status" value="1"/>
</dbReference>
<proteinExistence type="predicted"/>
<sequence length="201" mass="22090">MRFPNTEAKIIALAQKIIAGLKDNPNFPNPPFTPDQLQASLDKLLSSSDAQVKALAAAKQATDTKQTNLDEMITEMKTVIHYADDTVHGDDAKLSELGWGGRAEPRTLQVPGQPRLLEVQQQGAGWLTLDWKKPADSGTPASYRIERRELSENGTWALAGIALETESTLKEQKHGKEWEYRIIALNKTGDSEPSNTVTAVL</sequence>
<accession>A0AAU8LSP9</accession>
<dbReference type="KEGG" id="eaj:Q3M24_16340"/>
<dbReference type="InterPro" id="IPR036116">
    <property type="entry name" value="FN3_sf"/>
</dbReference>
<dbReference type="SMART" id="SM00060">
    <property type="entry name" value="FN3"/>
    <property type="match status" value="1"/>
</dbReference>
<dbReference type="PROSITE" id="PS50853">
    <property type="entry name" value="FN3"/>
    <property type="match status" value="1"/>
</dbReference>